<dbReference type="HOGENOM" id="CLU_114151_0_0_11"/>
<dbReference type="RefSeq" id="WP_006289528.1">
    <property type="nucleotide sequence ID" value="NZ_AP012333.1"/>
</dbReference>
<proteinExistence type="predicted"/>
<dbReference type="Proteomes" id="UP000004946">
    <property type="component" value="Chromosome"/>
</dbReference>
<dbReference type="PATRIC" id="fig|864564.6.peg.200"/>
<dbReference type="InterPro" id="IPR029063">
    <property type="entry name" value="SAM-dependent_MTases_sf"/>
</dbReference>
<name>E6K228_PARDN</name>
<accession>E6K228</accession>
<dbReference type="eggNOG" id="COG2226">
    <property type="taxonomic scope" value="Bacteria"/>
</dbReference>
<evidence type="ECO:0000313" key="1">
    <source>
        <dbReference type="EMBL" id="EFT82816.1"/>
    </source>
</evidence>
<keyword evidence="2" id="KW-1185">Reference proteome</keyword>
<sequence length="183" mass="21148">MDDKQEIRILDACYGSRMFWWDKTEPHTTFMDIRQENRDITNGSVTKHVTVNPDVIADFRRMPFPDNHFDLVVFDPPHLIWAGPKSFMKAQYGQLPADWRSYMKDGFDECLRVLKNTGILLFKWSQAQIHLADVLAVLGRTPILGDKHASTRWEVFLKQPNPLPLEDTGFLQGTLLEETSTQA</sequence>
<reference evidence="1 2" key="1">
    <citation type="submission" date="2010-12" db="EMBL/GenBank/DDBJ databases">
        <authorList>
            <person name="Muzny D."/>
            <person name="Qin X."/>
            <person name="Buhay C."/>
            <person name="Dugan-Rocha S."/>
            <person name="Ding Y."/>
            <person name="Chen G."/>
            <person name="Hawes A."/>
            <person name="Holder M."/>
            <person name="Jhangiani S."/>
            <person name="Johnson A."/>
            <person name="Khan Z."/>
            <person name="Li Z."/>
            <person name="Liu W."/>
            <person name="Liu X."/>
            <person name="Perez L."/>
            <person name="Shen H."/>
            <person name="Wang Q."/>
            <person name="Watt J."/>
            <person name="Xi L."/>
            <person name="Xin Y."/>
            <person name="Zhou J."/>
            <person name="Deng J."/>
            <person name="Jiang H."/>
            <person name="Liu Y."/>
            <person name="Qu J."/>
            <person name="Song X.-Z."/>
            <person name="Zhang L."/>
            <person name="Villasana D."/>
            <person name="Johnson A."/>
            <person name="Liu J."/>
            <person name="Liyanage D."/>
            <person name="Lorensuhewa L."/>
            <person name="Robinson T."/>
            <person name="Song A."/>
            <person name="Song B.-B."/>
            <person name="Dinh H."/>
            <person name="Thornton R."/>
            <person name="Coyle M."/>
            <person name="Francisco L."/>
            <person name="Jackson L."/>
            <person name="Javaid M."/>
            <person name="Korchina V."/>
            <person name="Kovar C."/>
            <person name="Mata R."/>
            <person name="Mathew T."/>
            <person name="Ngo R."/>
            <person name="Nguyen L."/>
            <person name="Nguyen N."/>
            <person name="Okwuonu G."/>
            <person name="Ongeri F."/>
            <person name="Pham C."/>
            <person name="Simmons D."/>
            <person name="Wilczek-Boney K."/>
            <person name="Hale W."/>
            <person name="Jakkamsetti A."/>
            <person name="Pham P."/>
            <person name="Ruth R."/>
            <person name="San Lucas F."/>
            <person name="Warren J."/>
            <person name="Zhang J."/>
            <person name="Zhao Z."/>
            <person name="Zhou C."/>
            <person name="Zhu D."/>
            <person name="Lee S."/>
            <person name="Bess C."/>
            <person name="Blankenburg K."/>
            <person name="Forbes L."/>
            <person name="Fu Q."/>
            <person name="Gubbala S."/>
            <person name="Hirani K."/>
            <person name="Jayaseelan J.C."/>
            <person name="Lara F."/>
            <person name="Munidasa M."/>
            <person name="Palculict T."/>
            <person name="Patil S."/>
            <person name="Pu L.-L."/>
            <person name="Saada N."/>
            <person name="Tang L."/>
            <person name="Weissenberger G."/>
            <person name="Zhu Y."/>
            <person name="Hemphill L."/>
            <person name="Shang Y."/>
            <person name="Youmans B."/>
            <person name="Ayvaz T."/>
            <person name="Ross M."/>
            <person name="Santibanez J."/>
            <person name="Aqrawi P."/>
            <person name="Gross S."/>
            <person name="Joshi V."/>
            <person name="Fowler G."/>
            <person name="Nazareth L."/>
            <person name="Reid J."/>
            <person name="Worley K."/>
            <person name="Petrosino J."/>
            <person name="Highlander S."/>
            <person name="Gibbs R."/>
        </authorList>
    </citation>
    <scope>NUCLEOTIDE SEQUENCE [LARGE SCALE GENOMIC DNA]</scope>
    <source>
        <strain evidence="1 2">DSM 10105</strain>
    </source>
</reference>
<evidence type="ECO:0000313" key="2">
    <source>
        <dbReference type="Proteomes" id="UP000004946"/>
    </source>
</evidence>
<dbReference type="EMBL" id="AEON01000002">
    <property type="protein sequence ID" value="EFT82816.1"/>
    <property type="molecule type" value="Genomic_DNA"/>
</dbReference>
<gene>
    <name evidence="1" type="ORF">HMPREF0620_1501</name>
</gene>
<dbReference type="KEGG" id="pdo:PSDT_0179"/>
<organism evidence="1 2">
    <name type="scientific">Parascardovia denticolens DSM 10105 = JCM 12538</name>
    <dbReference type="NCBI Taxonomy" id="864564"/>
    <lineage>
        <taxon>Bacteria</taxon>
        <taxon>Bacillati</taxon>
        <taxon>Actinomycetota</taxon>
        <taxon>Actinomycetes</taxon>
        <taxon>Bifidobacteriales</taxon>
        <taxon>Bifidobacteriaceae</taxon>
        <taxon>Parascardovia</taxon>
    </lineage>
</organism>
<dbReference type="SUPFAM" id="SSF53335">
    <property type="entry name" value="S-adenosyl-L-methionine-dependent methyltransferases"/>
    <property type="match status" value="1"/>
</dbReference>
<protein>
    <submittedName>
        <fullName evidence="1">Uncharacterized protein</fullName>
    </submittedName>
</protein>
<comment type="caution">
    <text evidence="1">The sequence shown here is derived from an EMBL/GenBank/DDBJ whole genome shotgun (WGS) entry which is preliminary data.</text>
</comment>
<dbReference type="Gene3D" id="3.40.50.150">
    <property type="entry name" value="Vaccinia Virus protein VP39"/>
    <property type="match status" value="1"/>
</dbReference>
<dbReference type="AlphaFoldDB" id="E6K228"/>